<dbReference type="InterPro" id="IPR008397">
    <property type="entry name" value="Alginate_lyase_dom"/>
</dbReference>
<evidence type="ECO:0000256" key="2">
    <source>
        <dbReference type="ARBA" id="ARBA00023239"/>
    </source>
</evidence>
<organism evidence="4 5">
    <name type="scientific">Herbaspirillum rhizosphaerae</name>
    <dbReference type="NCBI Taxonomy" id="346179"/>
    <lineage>
        <taxon>Bacteria</taxon>
        <taxon>Pseudomonadati</taxon>
        <taxon>Pseudomonadota</taxon>
        <taxon>Betaproteobacteria</taxon>
        <taxon>Burkholderiales</taxon>
        <taxon>Oxalobacteraceae</taxon>
        <taxon>Herbaspirillum</taxon>
    </lineage>
</organism>
<evidence type="ECO:0000259" key="3">
    <source>
        <dbReference type="Pfam" id="PF05426"/>
    </source>
</evidence>
<comment type="caution">
    <text evidence="4">The sequence shown here is derived from an EMBL/GenBank/DDBJ whole genome shotgun (WGS) entry which is preliminary data.</text>
</comment>
<gene>
    <name evidence="4" type="ORF">PQR63_22120</name>
</gene>
<dbReference type="InterPro" id="IPR008929">
    <property type="entry name" value="Chondroitin_lyas"/>
</dbReference>
<proteinExistence type="predicted"/>
<keyword evidence="2 4" id="KW-0456">Lyase</keyword>
<evidence type="ECO:0000313" key="5">
    <source>
        <dbReference type="Proteomes" id="UP001629214"/>
    </source>
</evidence>
<dbReference type="SUPFAM" id="SSF48230">
    <property type="entry name" value="Chondroitin AC/alginate lyase"/>
    <property type="match status" value="1"/>
</dbReference>
<dbReference type="Pfam" id="PF05426">
    <property type="entry name" value="Alginate_lyase"/>
    <property type="match status" value="1"/>
</dbReference>
<keyword evidence="5" id="KW-1185">Reference proteome</keyword>
<sequence>MPDQHVLRRPFVHLLALLCLLIAAPFASSQSLWPSSQQWEQLRRDPKFKQAMTAQHRIADEALAAEPQPIVTLSSGGRLQGDAVKGKTAASIKDMDKIQALAVTYKMTGDARYAARAGAFLDAWATRNQPTGQPIDETGLEPGIFGYRIIRADISPAIRERIDTWMRNIAQAEIDSRVLKRPTATNNWHSHRLKIVGLIGYAIGDAKLIIYAKNGFRTQINDNLRPGGESIDFIERDALSYHVYDLRPLVTLALAFAEDGEDLYHWQAPNGASVAHSVIWLLPYVRGEKTHAEFAGSQVPFDKARSDNHEKGHEIGTPYDLKNAQPLMDLAAAYDPACAELARSLGSGNNARLRLALSSLKNG</sequence>
<keyword evidence="1" id="KW-0732">Signal</keyword>
<evidence type="ECO:0000313" key="4">
    <source>
        <dbReference type="EMBL" id="MFL9881112.1"/>
    </source>
</evidence>
<reference evidence="4 5" key="1">
    <citation type="journal article" date="2024" name="Chem. Sci.">
        <title>Discovery of megapolipeptins by genome mining of a Burkholderiales bacteria collection.</title>
        <authorList>
            <person name="Paulo B.S."/>
            <person name="Recchia M.J.J."/>
            <person name="Lee S."/>
            <person name="Fergusson C.H."/>
            <person name="Romanowski S.B."/>
            <person name="Hernandez A."/>
            <person name="Krull N."/>
            <person name="Liu D.Y."/>
            <person name="Cavanagh H."/>
            <person name="Bos A."/>
            <person name="Gray C.A."/>
            <person name="Murphy B.T."/>
            <person name="Linington R.G."/>
            <person name="Eustaquio A.S."/>
        </authorList>
    </citation>
    <scope>NUCLEOTIDE SEQUENCE [LARGE SCALE GENOMIC DNA]</scope>
    <source>
        <strain evidence="4 5">RL21-008-BIB-B</strain>
    </source>
</reference>
<feature type="domain" description="Alginate lyase" evidence="3">
    <location>
        <begin position="90"/>
        <end position="290"/>
    </location>
</feature>
<dbReference type="Gene3D" id="1.50.10.100">
    <property type="entry name" value="Chondroitin AC/alginate lyase"/>
    <property type="match status" value="1"/>
</dbReference>
<dbReference type="GO" id="GO:0016829">
    <property type="term" value="F:lyase activity"/>
    <property type="evidence" value="ECO:0007669"/>
    <property type="project" value="UniProtKB-KW"/>
</dbReference>
<evidence type="ECO:0000256" key="1">
    <source>
        <dbReference type="ARBA" id="ARBA00022729"/>
    </source>
</evidence>
<accession>A0ABW8ZD70</accession>
<name>A0ABW8ZD70_9BURK</name>
<protein>
    <submittedName>
        <fullName evidence="4">Alginate lyase family protein</fullName>
    </submittedName>
</protein>
<dbReference type="Proteomes" id="UP001629214">
    <property type="component" value="Unassembled WGS sequence"/>
</dbReference>
<dbReference type="EMBL" id="JAQQFR010000018">
    <property type="protein sequence ID" value="MFL9881112.1"/>
    <property type="molecule type" value="Genomic_DNA"/>
</dbReference>
<dbReference type="RefSeq" id="WP_408170225.1">
    <property type="nucleotide sequence ID" value="NZ_JAQQFR010000018.1"/>
</dbReference>